<feature type="transmembrane region" description="Helical" evidence="1">
    <location>
        <begin position="65"/>
        <end position="85"/>
    </location>
</feature>
<gene>
    <name evidence="2" type="ORF">IMG5_069620</name>
</gene>
<dbReference type="AlphaFoldDB" id="G0QPM1"/>
<dbReference type="GeneID" id="14908987"/>
<evidence type="ECO:0000256" key="1">
    <source>
        <dbReference type="SAM" id="Phobius"/>
    </source>
</evidence>
<organism evidence="2 3">
    <name type="scientific">Ichthyophthirius multifiliis</name>
    <name type="common">White spot disease agent</name>
    <name type="synonym">Ich</name>
    <dbReference type="NCBI Taxonomy" id="5932"/>
    <lineage>
        <taxon>Eukaryota</taxon>
        <taxon>Sar</taxon>
        <taxon>Alveolata</taxon>
        <taxon>Ciliophora</taxon>
        <taxon>Intramacronucleata</taxon>
        <taxon>Oligohymenophorea</taxon>
        <taxon>Hymenostomatida</taxon>
        <taxon>Ophryoglenina</taxon>
        <taxon>Ichthyophthirius</taxon>
    </lineage>
</organism>
<evidence type="ECO:0000313" key="2">
    <source>
        <dbReference type="EMBL" id="EGR32821.1"/>
    </source>
</evidence>
<evidence type="ECO:0000313" key="3">
    <source>
        <dbReference type="Proteomes" id="UP000008983"/>
    </source>
</evidence>
<accession>G0QPM1</accession>
<dbReference type="EMBL" id="GL983570">
    <property type="protein sequence ID" value="EGR32821.1"/>
    <property type="molecule type" value="Genomic_DNA"/>
</dbReference>
<proteinExistence type="predicted"/>
<dbReference type="Proteomes" id="UP000008983">
    <property type="component" value="Unassembled WGS sequence"/>
</dbReference>
<dbReference type="InParanoid" id="G0QPM1"/>
<dbReference type="RefSeq" id="XP_004036807.1">
    <property type="nucleotide sequence ID" value="XM_004036759.1"/>
</dbReference>
<reference evidence="2 3" key="1">
    <citation type="submission" date="2011-07" db="EMBL/GenBank/DDBJ databases">
        <authorList>
            <person name="Coyne R."/>
            <person name="Brami D."/>
            <person name="Johnson J."/>
            <person name="Hostetler J."/>
            <person name="Hannick L."/>
            <person name="Clark T."/>
            <person name="Cassidy-Hanley D."/>
            <person name="Inman J."/>
        </authorList>
    </citation>
    <scope>NUCLEOTIDE SEQUENCE [LARGE SCALE GENOMIC DNA]</scope>
    <source>
        <strain evidence="2 3">G5</strain>
    </source>
</reference>
<evidence type="ECO:0008006" key="4">
    <source>
        <dbReference type="Google" id="ProtNLM"/>
    </source>
</evidence>
<keyword evidence="1" id="KW-1133">Transmembrane helix</keyword>
<keyword evidence="1" id="KW-0812">Transmembrane</keyword>
<keyword evidence="1" id="KW-0472">Membrane</keyword>
<keyword evidence="3" id="KW-1185">Reference proteome</keyword>
<feature type="transmembrane region" description="Helical" evidence="1">
    <location>
        <begin position="35"/>
        <end position="53"/>
    </location>
</feature>
<name>G0QPM1_ICHMU</name>
<sequence>MLNLFTKENYYKHIFMGFNFNCQLFSIYSLTLEQIRLFVFFLLLYFFLQDLSYLEIKRRFYTQQLIFFQQVALFIQQIQLILIIGKNQKKLLLLISVLNHILYGLEYL</sequence>
<protein>
    <recommendedName>
        <fullName evidence="4">Transmembrane protein</fullName>
    </recommendedName>
</protein>